<name>A0A502GDG4_9GAMM</name>
<gene>
    <name evidence="1" type="ORF">EAH77_15165</name>
</gene>
<sequence>MFNKDKLTSVQLSGIQVESPVLYQGKMTKVVSLDAISGKLLLENEISLHRPFIIPSAEIFCVFDEINTVDPLRFIQSSMADDFRQDCEDVESGKTTPFDIIRQYVFEKATTIITSERTGYIFQMADRYFKQWLKAGDVYFTTFGKEGVYPVIVTAPNYPFMDVVFPYADAEDASTFDKYSLGVMSIVNDLIRREDFESQDAFFAQIKKLAAEKGYGGFNDWKVAQQVSVNYQNGFYVTPVEEVKE</sequence>
<keyword evidence="2" id="KW-1185">Reference proteome</keyword>
<dbReference type="Proteomes" id="UP000317663">
    <property type="component" value="Unassembled WGS sequence"/>
</dbReference>
<reference evidence="1 2" key="1">
    <citation type="journal article" date="2019" name="Environ. Microbiol.">
        <title>Species interactions and distinct microbial communities in high Arctic permafrost affected cryosols are associated with the CH4 and CO2 gas fluxes.</title>
        <authorList>
            <person name="Altshuler I."/>
            <person name="Hamel J."/>
            <person name="Turney S."/>
            <person name="Magnuson E."/>
            <person name="Levesque R."/>
            <person name="Greer C."/>
            <person name="Whyte L.G."/>
        </authorList>
    </citation>
    <scope>NUCLEOTIDE SEQUENCE [LARGE SCALE GENOMIC DNA]</scope>
    <source>
        <strain evidence="1 2">E4</strain>
    </source>
</reference>
<evidence type="ECO:0000313" key="1">
    <source>
        <dbReference type="EMBL" id="TPG59904.1"/>
    </source>
</evidence>
<accession>A0A502GDG4</accession>
<dbReference type="RefSeq" id="WP_140473634.1">
    <property type="nucleotide sequence ID" value="NZ_RCZD01000008.1"/>
</dbReference>
<organism evidence="1 2">
    <name type="scientific">Ewingella americana</name>
    <dbReference type="NCBI Taxonomy" id="41202"/>
    <lineage>
        <taxon>Bacteria</taxon>
        <taxon>Pseudomonadati</taxon>
        <taxon>Pseudomonadota</taxon>
        <taxon>Gammaproteobacteria</taxon>
        <taxon>Enterobacterales</taxon>
        <taxon>Yersiniaceae</taxon>
        <taxon>Ewingella</taxon>
    </lineage>
</organism>
<dbReference type="EMBL" id="RCZD01000008">
    <property type="protein sequence ID" value="TPG59904.1"/>
    <property type="molecule type" value="Genomic_DNA"/>
</dbReference>
<dbReference type="AlphaFoldDB" id="A0A502GDG4"/>
<comment type="caution">
    <text evidence="1">The sequence shown here is derived from an EMBL/GenBank/DDBJ whole genome shotgun (WGS) entry which is preliminary data.</text>
</comment>
<evidence type="ECO:0000313" key="2">
    <source>
        <dbReference type="Proteomes" id="UP000317663"/>
    </source>
</evidence>
<proteinExistence type="predicted"/>
<protein>
    <submittedName>
        <fullName evidence="1">Uncharacterized protein</fullName>
    </submittedName>
</protein>